<dbReference type="RefSeq" id="WP_131531187.1">
    <property type="nucleotide sequence ID" value="NZ_SJSO01000011.1"/>
</dbReference>
<keyword evidence="1" id="KW-0732">Signal</keyword>
<feature type="chain" id="PRO_5020491045" evidence="1">
    <location>
        <begin position="22"/>
        <end position="173"/>
    </location>
</feature>
<evidence type="ECO:0000313" key="2">
    <source>
        <dbReference type="EMBL" id="TCD26171.1"/>
    </source>
</evidence>
<sequence>MKNIKLIIPALLVLFSACSEATRNTANSKSESTAQTGTTNKTDSLEVKIKINGNVASGDPLLLRFVVYNNTDTAKSFCIWHTPFEPLMSSYLSIIDEKGEEAQYKGAMAKRMMPPPASSYTKVNPGDSLVANADLLKAYDLKKGSSYKAVYTGGNMSGLVSKDTVTFIYTDIH</sequence>
<dbReference type="AlphaFoldDB" id="A0A4R0PXS3"/>
<dbReference type="PROSITE" id="PS51257">
    <property type="entry name" value="PROKAR_LIPOPROTEIN"/>
    <property type="match status" value="1"/>
</dbReference>
<dbReference type="OrthoDB" id="711001at2"/>
<organism evidence="2 3">
    <name type="scientific">Pedobacter psychrodurus</name>
    <dbReference type="NCBI Taxonomy" id="2530456"/>
    <lineage>
        <taxon>Bacteria</taxon>
        <taxon>Pseudomonadati</taxon>
        <taxon>Bacteroidota</taxon>
        <taxon>Sphingobacteriia</taxon>
        <taxon>Sphingobacteriales</taxon>
        <taxon>Sphingobacteriaceae</taxon>
        <taxon>Pedobacter</taxon>
    </lineage>
</organism>
<dbReference type="Proteomes" id="UP000293925">
    <property type="component" value="Unassembled WGS sequence"/>
</dbReference>
<dbReference type="GO" id="GO:0006508">
    <property type="term" value="P:proteolysis"/>
    <property type="evidence" value="ECO:0007669"/>
    <property type="project" value="UniProtKB-KW"/>
</dbReference>
<protein>
    <submittedName>
        <fullName evidence="2">Protease</fullName>
    </submittedName>
</protein>
<name>A0A4R0PXS3_9SPHI</name>
<keyword evidence="3" id="KW-1185">Reference proteome</keyword>
<dbReference type="GO" id="GO:0008233">
    <property type="term" value="F:peptidase activity"/>
    <property type="evidence" value="ECO:0007669"/>
    <property type="project" value="UniProtKB-KW"/>
</dbReference>
<comment type="caution">
    <text evidence="2">The sequence shown here is derived from an EMBL/GenBank/DDBJ whole genome shotgun (WGS) entry which is preliminary data.</text>
</comment>
<proteinExistence type="predicted"/>
<accession>A0A4R0PXS3</accession>
<dbReference type="EMBL" id="SJSO01000011">
    <property type="protein sequence ID" value="TCD26171.1"/>
    <property type="molecule type" value="Genomic_DNA"/>
</dbReference>
<evidence type="ECO:0000313" key="3">
    <source>
        <dbReference type="Proteomes" id="UP000293925"/>
    </source>
</evidence>
<evidence type="ECO:0000256" key="1">
    <source>
        <dbReference type="SAM" id="SignalP"/>
    </source>
</evidence>
<dbReference type="Gene3D" id="2.60.40.2970">
    <property type="match status" value="1"/>
</dbReference>
<gene>
    <name evidence="2" type="ORF">EZ456_14245</name>
</gene>
<keyword evidence="2" id="KW-0645">Protease</keyword>
<reference evidence="2 3" key="1">
    <citation type="submission" date="2019-02" db="EMBL/GenBank/DDBJ databases">
        <title>Pedobacter sp. RP-3-21 sp. nov., isolated from Arctic soil.</title>
        <authorList>
            <person name="Dahal R.H."/>
        </authorList>
    </citation>
    <scope>NUCLEOTIDE SEQUENCE [LARGE SCALE GENOMIC DNA]</scope>
    <source>
        <strain evidence="2 3">RP-3-21</strain>
    </source>
</reference>
<keyword evidence="2" id="KW-0378">Hydrolase</keyword>
<feature type="signal peptide" evidence="1">
    <location>
        <begin position="1"/>
        <end position="21"/>
    </location>
</feature>